<evidence type="ECO:0000259" key="5">
    <source>
        <dbReference type="PROSITE" id="PS50035"/>
    </source>
</evidence>
<evidence type="ECO:0000313" key="6">
    <source>
        <dbReference type="EMBL" id="RRJ32069.1"/>
    </source>
</evidence>
<protein>
    <submittedName>
        <fullName evidence="6">Phospholipase</fullName>
    </submittedName>
</protein>
<dbReference type="InterPro" id="IPR051406">
    <property type="entry name" value="PLD_domain"/>
</dbReference>
<feature type="transmembrane region" description="Helical" evidence="4">
    <location>
        <begin position="506"/>
        <end position="527"/>
    </location>
</feature>
<accession>A0A3P3RGP6</accession>
<keyword evidence="1" id="KW-0378">Hydrolase</keyword>
<dbReference type="OrthoDB" id="31343at2157"/>
<reference evidence="6 7" key="1">
    <citation type="submission" date="2018-11" db="EMBL/GenBank/DDBJ databases">
        <title>Taxonoimc description of Halomarina strain SPP-AMP-1.</title>
        <authorList>
            <person name="Pal Y."/>
            <person name="Srinivasana K."/>
            <person name="Verma A."/>
            <person name="Kumar P."/>
        </authorList>
    </citation>
    <scope>NUCLEOTIDE SEQUENCE [LARGE SCALE GENOMIC DNA]</scope>
    <source>
        <strain evidence="6 7">SPP-AMP-1</strain>
    </source>
</reference>
<dbReference type="EMBL" id="RRCH01000011">
    <property type="protein sequence ID" value="RRJ32069.1"/>
    <property type="molecule type" value="Genomic_DNA"/>
</dbReference>
<dbReference type="PANTHER" id="PTHR43856:SF1">
    <property type="entry name" value="MITOCHONDRIAL CARDIOLIPIN HYDROLASE"/>
    <property type="match status" value="1"/>
</dbReference>
<dbReference type="Gene3D" id="3.30.870.10">
    <property type="entry name" value="Endonuclease Chain A"/>
    <property type="match status" value="2"/>
</dbReference>
<keyword evidence="2" id="KW-0442">Lipid degradation</keyword>
<dbReference type="InterPro" id="IPR001736">
    <property type="entry name" value="PLipase_D/transphosphatidylase"/>
</dbReference>
<dbReference type="GO" id="GO:0016042">
    <property type="term" value="P:lipid catabolic process"/>
    <property type="evidence" value="ECO:0007669"/>
    <property type="project" value="UniProtKB-KW"/>
</dbReference>
<dbReference type="CDD" id="cd09128">
    <property type="entry name" value="PLDc_unchar1_2"/>
    <property type="match status" value="1"/>
</dbReference>
<dbReference type="PANTHER" id="PTHR43856">
    <property type="entry name" value="CARDIOLIPIN HYDROLASE"/>
    <property type="match status" value="1"/>
</dbReference>
<dbReference type="Pfam" id="PF13091">
    <property type="entry name" value="PLDc_2"/>
    <property type="match status" value="2"/>
</dbReference>
<keyword evidence="4" id="KW-1133">Transmembrane helix</keyword>
<keyword evidence="3" id="KW-0443">Lipid metabolism</keyword>
<organism evidence="6 7">
    <name type="scientific">Halocatena pleomorpha</name>
    <dbReference type="NCBI Taxonomy" id="1785090"/>
    <lineage>
        <taxon>Archaea</taxon>
        <taxon>Methanobacteriati</taxon>
        <taxon>Methanobacteriota</taxon>
        <taxon>Stenosarchaea group</taxon>
        <taxon>Halobacteria</taxon>
        <taxon>Halobacteriales</taxon>
        <taxon>Natronomonadaceae</taxon>
        <taxon>Halocatena</taxon>
    </lineage>
</organism>
<keyword evidence="7" id="KW-1185">Reference proteome</keyword>
<evidence type="ECO:0000256" key="4">
    <source>
        <dbReference type="SAM" id="Phobius"/>
    </source>
</evidence>
<proteinExistence type="predicted"/>
<gene>
    <name evidence="6" type="ORF">EIK79_05455</name>
</gene>
<dbReference type="AlphaFoldDB" id="A0A3P3RGP6"/>
<evidence type="ECO:0000313" key="7">
    <source>
        <dbReference type="Proteomes" id="UP000282322"/>
    </source>
</evidence>
<dbReference type="SMART" id="SM00155">
    <property type="entry name" value="PLDc"/>
    <property type="match status" value="2"/>
</dbReference>
<name>A0A3P3RGP6_9EURY</name>
<feature type="domain" description="PLD phosphodiesterase" evidence="5">
    <location>
        <begin position="445"/>
        <end position="472"/>
    </location>
</feature>
<dbReference type="InterPro" id="IPR025202">
    <property type="entry name" value="PLD-like_dom"/>
</dbReference>
<sequence length="536" mass="57655">MACTIITLFVVSAFAGVSPTAVADESATAAAEIVGVYPNPVTESDAGEFIVIDVPNATNVSGWQFRDGESTASLPNTTVSGRVVLSTEPAAAETAVEKSVEPLGGTLALTNSGERLRLVQDNTSIDTVEYDTAPEGERYQQTGERWNWQPLGHTTVSVFETGAASSKLFVLPDSPDVPRDALDSATDQILIGGYTFTSETIATTLIRAHRRGVHVEVLVDGGPVGGISTHEATVLDRLVAAGIEVHVLGGERARYAYHHAKYAVVDDRSLVMTENWKPSGVGGRSSRGWGAIVNDAALTDRLAGVFRADTGWKDTTPWSEFRRNETFEATGQAFESYPSEFDSKRVPIDRAQLLVAPDNAESGVIDLIDNATETIRVVQVSTAGPDGPFTKAVLRAARRGVDVRLLLSDEWYVSEENSALVEHLNRIAAEQDLPLEAKLAEPNDRYEKIHAKGVIIDGKHVVVGSLNWNEESARENREVMVVLTGDAAGSYYKAVFERDWGGETDGGLPVGIIAAIGILLLIALVLAKTIDFERDQ</sequence>
<dbReference type="SUPFAM" id="SSF56024">
    <property type="entry name" value="Phospholipase D/nuclease"/>
    <property type="match status" value="2"/>
</dbReference>
<dbReference type="GO" id="GO:0016891">
    <property type="term" value="F:RNA endonuclease activity producing 5'-phosphomonoesters, hydrolytic mechanism"/>
    <property type="evidence" value="ECO:0007669"/>
    <property type="project" value="TreeGrafter"/>
</dbReference>
<keyword evidence="4" id="KW-0472">Membrane</keyword>
<evidence type="ECO:0000256" key="2">
    <source>
        <dbReference type="ARBA" id="ARBA00022963"/>
    </source>
</evidence>
<keyword evidence="4" id="KW-0812">Transmembrane</keyword>
<dbReference type="Proteomes" id="UP000282322">
    <property type="component" value="Unassembled WGS sequence"/>
</dbReference>
<evidence type="ECO:0000256" key="1">
    <source>
        <dbReference type="ARBA" id="ARBA00022801"/>
    </source>
</evidence>
<dbReference type="PROSITE" id="PS50035">
    <property type="entry name" value="PLD"/>
    <property type="match status" value="1"/>
</dbReference>
<comment type="caution">
    <text evidence="6">The sequence shown here is derived from an EMBL/GenBank/DDBJ whole genome shotgun (WGS) entry which is preliminary data.</text>
</comment>
<dbReference type="CDD" id="cd09127">
    <property type="entry name" value="PLDc_unchar1_1"/>
    <property type="match status" value="1"/>
</dbReference>
<evidence type="ECO:0000256" key="3">
    <source>
        <dbReference type="ARBA" id="ARBA00023098"/>
    </source>
</evidence>